<evidence type="ECO:0000313" key="2">
    <source>
        <dbReference type="EMBL" id="GAA1423837.1"/>
    </source>
</evidence>
<gene>
    <name evidence="2" type="ORF">GCM10009640_18740</name>
</gene>
<feature type="transmembrane region" description="Helical" evidence="1">
    <location>
        <begin position="71"/>
        <end position="96"/>
    </location>
</feature>
<keyword evidence="3" id="KW-1185">Reference proteome</keyword>
<comment type="caution">
    <text evidence="2">The sequence shown here is derived from an EMBL/GenBank/DDBJ whole genome shotgun (WGS) entry which is preliminary data.</text>
</comment>
<proteinExistence type="predicted"/>
<feature type="transmembrane region" description="Helical" evidence="1">
    <location>
        <begin position="184"/>
        <end position="203"/>
    </location>
</feature>
<keyword evidence="1" id="KW-0472">Membrane</keyword>
<feature type="transmembrane region" description="Helical" evidence="1">
    <location>
        <begin position="248"/>
        <end position="265"/>
    </location>
</feature>
<feature type="transmembrane region" description="Helical" evidence="1">
    <location>
        <begin position="147"/>
        <end position="172"/>
    </location>
</feature>
<evidence type="ECO:0000256" key="1">
    <source>
        <dbReference type="SAM" id="Phobius"/>
    </source>
</evidence>
<keyword evidence="1" id="KW-0812">Transmembrane</keyword>
<feature type="transmembrane region" description="Helical" evidence="1">
    <location>
        <begin position="310"/>
        <end position="334"/>
    </location>
</feature>
<evidence type="ECO:0000313" key="3">
    <source>
        <dbReference type="Proteomes" id="UP001501266"/>
    </source>
</evidence>
<organism evidence="2 3">
    <name type="scientific">Agrococcus citreus</name>
    <dbReference type="NCBI Taxonomy" id="84643"/>
    <lineage>
        <taxon>Bacteria</taxon>
        <taxon>Bacillati</taxon>
        <taxon>Actinomycetota</taxon>
        <taxon>Actinomycetes</taxon>
        <taxon>Micrococcales</taxon>
        <taxon>Microbacteriaceae</taxon>
        <taxon>Agrococcus</taxon>
    </lineage>
</organism>
<name>A0ABN1YVU2_9MICO</name>
<feature type="transmembrane region" description="Helical" evidence="1">
    <location>
        <begin position="438"/>
        <end position="465"/>
    </location>
</feature>
<protein>
    <submittedName>
        <fullName evidence="2">Exporter of polyketide antibiotics</fullName>
    </submittedName>
</protein>
<keyword evidence="1" id="KW-1133">Transmembrane helix</keyword>
<dbReference type="RefSeq" id="WP_343919739.1">
    <property type="nucleotide sequence ID" value="NZ_BAAAKK010000005.1"/>
</dbReference>
<feature type="transmembrane region" description="Helical" evidence="1">
    <location>
        <begin position="518"/>
        <end position="538"/>
    </location>
</feature>
<reference evidence="2 3" key="1">
    <citation type="journal article" date="2019" name="Int. J. Syst. Evol. Microbiol.">
        <title>The Global Catalogue of Microorganisms (GCM) 10K type strain sequencing project: providing services to taxonomists for standard genome sequencing and annotation.</title>
        <authorList>
            <consortium name="The Broad Institute Genomics Platform"/>
            <consortium name="The Broad Institute Genome Sequencing Center for Infectious Disease"/>
            <person name="Wu L."/>
            <person name="Ma J."/>
        </authorList>
    </citation>
    <scope>NUCLEOTIDE SEQUENCE [LARGE SCALE GENOMIC DNA]</scope>
    <source>
        <strain evidence="2 3">JCM 12398</strain>
    </source>
</reference>
<feature type="transmembrane region" description="Helical" evidence="1">
    <location>
        <begin position="20"/>
        <end position="41"/>
    </location>
</feature>
<sequence length="545" mass="55697">MTGTGILLAAALRRDRLTVVLWVLGVAGLWAAVVGGVGAAFDEAGRRGLVALLSAQPGLLLLRGAPSGTSLGAVMFVSTYAFLAVMVAFMMTFFAVRHSRGDEDAGRAELVRGTAVGRWAPLVAILVAGAIELLVVCAATFGASVALGLPVLGSLLLAAALAGVGVTAMLVGLLAGQVLPTSRAANGAASLIVGAWFFVRGIGDALGEPSADLTRVESAWPSWASPIGWGALAHPFADEPWAPDGTPLLLFVAAAAALALVVVALESRRELGRSLLPERAGRGAGSAMLGWHPVGAPLGLTGRLLRGATIGWVVVGVVMGVLAGRMAPIIAGALDDNPTLRALVAQLGEEGGGDSEGTFITAIAGILGVIASAAAMQAVLRLRHEEQAHGELVLATPVRRSGWLGSHALLGVLAALATLAAFTVVTGASLAADGDDRWGQLVAIAVTHLPLIAIYLAVGAALVAFLPSTVAWLGWVLLIGLMLVGQFAPLLGDAWGWIENLSPFHWIANPLAAEPDWTGSWWLLGIAAALLAASAVRFRRRDALV</sequence>
<feature type="transmembrane region" description="Helical" evidence="1">
    <location>
        <begin position="116"/>
        <end position="141"/>
    </location>
</feature>
<dbReference type="Proteomes" id="UP001501266">
    <property type="component" value="Unassembled WGS sequence"/>
</dbReference>
<feature type="transmembrane region" description="Helical" evidence="1">
    <location>
        <begin position="472"/>
        <end position="498"/>
    </location>
</feature>
<feature type="transmembrane region" description="Helical" evidence="1">
    <location>
        <begin position="359"/>
        <end position="380"/>
    </location>
</feature>
<feature type="transmembrane region" description="Helical" evidence="1">
    <location>
        <begin position="408"/>
        <end position="432"/>
    </location>
</feature>
<dbReference type="EMBL" id="BAAAKK010000005">
    <property type="protein sequence ID" value="GAA1423837.1"/>
    <property type="molecule type" value="Genomic_DNA"/>
</dbReference>
<accession>A0ABN1YVU2</accession>